<keyword evidence="1" id="KW-0805">Transcription regulation</keyword>
<dbReference type="RefSeq" id="WP_029428285.1">
    <property type="nucleotide sequence ID" value="NZ_CP012801.1"/>
</dbReference>
<dbReference type="PATRIC" id="fig|246787.4.peg.1412"/>
<dbReference type="GO" id="GO:0043565">
    <property type="term" value="F:sequence-specific DNA binding"/>
    <property type="evidence" value="ECO:0007669"/>
    <property type="project" value="InterPro"/>
</dbReference>
<dbReference type="PROSITE" id="PS01124">
    <property type="entry name" value="HTH_ARAC_FAMILY_2"/>
    <property type="match status" value="1"/>
</dbReference>
<evidence type="ECO:0000256" key="1">
    <source>
        <dbReference type="ARBA" id="ARBA00023015"/>
    </source>
</evidence>
<dbReference type="GO" id="GO:0003700">
    <property type="term" value="F:DNA-binding transcription factor activity"/>
    <property type="evidence" value="ECO:0007669"/>
    <property type="project" value="InterPro"/>
</dbReference>
<keyword evidence="2" id="KW-0238">DNA-binding</keyword>
<accession>A0A0P0GKQ2</accession>
<gene>
    <name evidence="5" type="primary">cdhR</name>
    <name evidence="5" type="ORF">BcellWH2_01369</name>
</gene>
<organism evidence="5 6">
    <name type="scientific">Bacteroides cellulosilyticus</name>
    <dbReference type="NCBI Taxonomy" id="246787"/>
    <lineage>
        <taxon>Bacteria</taxon>
        <taxon>Pseudomonadati</taxon>
        <taxon>Bacteroidota</taxon>
        <taxon>Bacteroidia</taxon>
        <taxon>Bacteroidales</taxon>
        <taxon>Bacteroidaceae</taxon>
        <taxon>Bacteroides</taxon>
    </lineage>
</organism>
<dbReference type="PANTHER" id="PTHR46796:SF13">
    <property type="entry name" value="HTH-TYPE TRANSCRIPTIONAL ACTIVATOR RHAS"/>
    <property type="match status" value="1"/>
</dbReference>
<evidence type="ECO:0000313" key="5">
    <source>
        <dbReference type="EMBL" id="ALJ58630.1"/>
    </source>
</evidence>
<dbReference type="Pfam" id="PF20240">
    <property type="entry name" value="DUF6597"/>
    <property type="match status" value="1"/>
</dbReference>
<evidence type="ECO:0000259" key="4">
    <source>
        <dbReference type="PROSITE" id="PS01124"/>
    </source>
</evidence>
<dbReference type="SMART" id="SM00342">
    <property type="entry name" value="HTH_ARAC"/>
    <property type="match status" value="1"/>
</dbReference>
<proteinExistence type="predicted"/>
<evidence type="ECO:0000256" key="2">
    <source>
        <dbReference type="ARBA" id="ARBA00023125"/>
    </source>
</evidence>
<sequence>MQTFRIVKPAPALAPYIRYYWILRDDAFTPVSERTLPVGCMQLVFHKGRQLVSLQNSQLQPQSFICGQSFGFSDVMSTGMIEMITVVFQPYAAKTFLRIPLHLFFGQNISTDEVEDTELSDLSRRIVDTPDNDQCIHLIEDFFFHRLVSCSEYNLKRLSTVLGEINLHPQVSTLELSDVACLSSKQFGRIFADYIGTTPKEFLRIVRMQRALYTLQQDPALPFAQVAYECGFSDQSHMIKEFKLFSGYTPAEYLSVCAPVSDYFSTL</sequence>
<feature type="domain" description="HTH araC/xylS-type" evidence="4">
    <location>
        <begin position="156"/>
        <end position="256"/>
    </location>
</feature>
<dbReference type="InterPro" id="IPR018060">
    <property type="entry name" value="HTH_AraC"/>
</dbReference>
<keyword evidence="3" id="KW-0804">Transcription</keyword>
<evidence type="ECO:0000256" key="3">
    <source>
        <dbReference type="ARBA" id="ARBA00023163"/>
    </source>
</evidence>
<dbReference type="InterPro" id="IPR009057">
    <property type="entry name" value="Homeodomain-like_sf"/>
</dbReference>
<dbReference type="PANTHER" id="PTHR46796">
    <property type="entry name" value="HTH-TYPE TRANSCRIPTIONAL ACTIVATOR RHAS-RELATED"/>
    <property type="match status" value="1"/>
</dbReference>
<name>A0A0P0GKQ2_9BACE</name>
<dbReference type="InterPro" id="IPR050204">
    <property type="entry name" value="AraC_XylS_family_regulators"/>
</dbReference>
<evidence type="ECO:0000313" key="6">
    <source>
        <dbReference type="Proteomes" id="UP000061809"/>
    </source>
</evidence>
<dbReference type="Proteomes" id="UP000061809">
    <property type="component" value="Chromosome"/>
</dbReference>
<dbReference type="Pfam" id="PF12833">
    <property type="entry name" value="HTH_18"/>
    <property type="match status" value="1"/>
</dbReference>
<protein>
    <submittedName>
        <fullName evidence="5">HTH-type transcriptional regulator CdhR</fullName>
    </submittedName>
</protein>
<dbReference type="AlphaFoldDB" id="A0A0P0GKQ2"/>
<dbReference type="SUPFAM" id="SSF46689">
    <property type="entry name" value="Homeodomain-like"/>
    <property type="match status" value="1"/>
</dbReference>
<dbReference type="Gene3D" id="1.10.10.60">
    <property type="entry name" value="Homeodomain-like"/>
    <property type="match status" value="1"/>
</dbReference>
<dbReference type="EMBL" id="CP012801">
    <property type="protein sequence ID" value="ALJ58630.1"/>
    <property type="molecule type" value="Genomic_DNA"/>
</dbReference>
<dbReference type="InterPro" id="IPR046532">
    <property type="entry name" value="DUF6597"/>
</dbReference>
<dbReference type="KEGG" id="bcel:BcellWH2_01369"/>
<reference evidence="5 6" key="1">
    <citation type="journal article" date="2015" name="Science">
        <title>Genetic determinants of in vivo fitness and diet responsiveness in multiple human gut Bacteroides.</title>
        <authorList>
            <person name="Wu M."/>
            <person name="McNulty N.P."/>
            <person name="Rodionov D.A."/>
            <person name="Khoroshkin M.S."/>
            <person name="Griffin N.W."/>
            <person name="Cheng J."/>
            <person name="Latreille P."/>
            <person name="Kerstetter R.A."/>
            <person name="Terrapon N."/>
            <person name="Henrissat B."/>
            <person name="Osterman A.L."/>
            <person name="Gordon J.I."/>
        </authorList>
    </citation>
    <scope>NUCLEOTIDE SEQUENCE [LARGE SCALE GENOMIC DNA]</scope>
    <source>
        <strain evidence="5 6">WH2</strain>
    </source>
</reference>